<proteinExistence type="predicted"/>
<protein>
    <submittedName>
        <fullName evidence="1">Phosphatidylcholine/phosphatidylserine synthase</fullName>
    </submittedName>
</protein>
<dbReference type="Proteomes" id="UP000616151">
    <property type="component" value="Unassembled WGS sequence"/>
</dbReference>
<evidence type="ECO:0000313" key="1">
    <source>
        <dbReference type="EMBL" id="MBK1869233.1"/>
    </source>
</evidence>
<evidence type="ECO:0000313" key="2">
    <source>
        <dbReference type="Proteomes" id="UP000616151"/>
    </source>
</evidence>
<accession>A0ACC5R9B0</accession>
<gene>
    <name evidence="1" type="ORF">JHL16_22930</name>
</gene>
<keyword evidence="2" id="KW-1185">Reference proteome</keyword>
<comment type="caution">
    <text evidence="1">The sequence shown here is derived from an EMBL/GenBank/DDBJ whole genome shotgun (WGS) entry which is preliminary data.</text>
</comment>
<sequence length="255" mass="26896">MRVLSRKLGKSEHDLRFILPNLFTAAALCAGMTALLLAAEGRPELAVLSVILAALFDACDGRIARLTGTASRFGAELDSLADVVSFGAAPAFILYNWGLGQFGIAGWLPCLALGTCCALRLARFNVMAHDASAPAWTANYFTGVPAPGGAFLALSPMLAEFAGLLDNGQASLVALFVTSAVAFLMISTWPTFSGKSLGRKASRLMLLPPVALVGLAAFGLLYWPWATLLVIALLYVATLPLSKWRHGVLRARSTG</sequence>
<dbReference type="EMBL" id="JAENHL010000008">
    <property type="protein sequence ID" value="MBK1869233.1"/>
    <property type="molecule type" value="Genomic_DNA"/>
</dbReference>
<name>A0ACC5R9B0_9HYPH</name>
<reference evidence="1" key="1">
    <citation type="submission" date="2021-01" db="EMBL/GenBank/DDBJ databases">
        <authorList>
            <person name="Sun Q."/>
        </authorList>
    </citation>
    <scope>NUCLEOTIDE SEQUENCE</scope>
    <source>
        <strain evidence="1">YIM B02566</strain>
    </source>
</reference>
<organism evidence="1 2">
    <name type="scientific">Taklimakanibacter albus</name>
    <dbReference type="NCBI Taxonomy" id="2800327"/>
    <lineage>
        <taxon>Bacteria</taxon>
        <taxon>Pseudomonadati</taxon>
        <taxon>Pseudomonadota</taxon>
        <taxon>Alphaproteobacteria</taxon>
        <taxon>Hyphomicrobiales</taxon>
        <taxon>Aestuariivirgaceae</taxon>
        <taxon>Taklimakanibacter</taxon>
    </lineage>
</organism>